<reference evidence="3" key="2">
    <citation type="submission" date="2023-06" db="EMBL/GenBank/DDBJ databases">
        <authorList>
            <person name="Ma L."/>
            <person name="Liu K.-W."/>
            <person name="Li Z."/>
            <person name="Hsiao Y.-Y."/>
            <person name="Qi Y."/>
            <person name="Fu T."/>
            <person name="Tang G."/>
            <person name="Zhang D."/>
            <person name="Sun W.-H."/>
            <person name="Liu D.-K."/>
            <person name="Li Y."/>
            <person name="Chen G.-Z."/>
            <person name="Liu X.-D."/>
            <person name="Liao X.-Y."/>
            <person name="Jiang Y.-T."/>
            <person name="Yu X."/>
            <person name="Hao Y."/>
            <person name="Huang J."/>
            <person name="Zhao X.-W."/>
            <person name="Ke S."/>
            <person name="Chen Y.-Y."/>
            <person name="Wu W.-L."/>
            <person name="Hsu J.-L."/>
            <person name="Lin Y.-F."/>
            <person name="Huang M.-D."/>
            <person name="Li C.-Y."/>
            <person name="Huang L."/>
            <person name="Wang Z.-W."/>
            <person name="Zhao X."/>
            <person name="Zhong W.-Y."/>
            <person name="Peng D.-H."/>
            <person name="Ahmad S."/>
            <person name="Lan S."/>
            <person name="Zhang J.-S."/>
            <person name="Tsai W.-C."/>
            <person name="Van De Peer Y."/>
            <person name="Liu Z.-J."/>
        </authorList>
    </citation>
    <scope>NUCLEOTIDE SEQUENCE</scope>
    <source>
        <strain evidence="3">CP</strain>
        <tissue evidence="3">Leaves</tissue>
    </source>
</reference>
<protein>
    <submittedName>
        <fullName evidence="3">WEB family protein</fullName>
    </submittedName>
</protein>
<organism evidence="3 4">
    <name type="scientific">Acorus calamus</name>
    <name type="common">Sweet flag</name>
    <dbReference type="NCBI Taxonomy" id="4465"/>
    <lineage>
        <taxon>Eukaryota</taxon>
        <taxon>Viridiplantae</taxon>
        <taxon>Streptophyta</taxon>
        <taxon>Embryophyta</taxon>
        <taxon>Tracheophyta</taxon>
        <taxon>Spermatophyta</taxon>
        <taxon>Magnoliopsida</taxon>
        <taxon>Liliopsida</taxon>
        <taxon>Acoraceae</taxon>
        <taxon>Acorus</taxon>
    </lineage>
</organism>
<dbReference type="EMBL" id="JAUJYO010000013">
    <property type="protein sequence ID" value="KAK1300909.1"/>
    <property type="molecule type" value="Genomic_DNA"/>
</dbReference>
<feature type="region of interest" description="Disordered" evidence="2">
    <location>
        <begin position="1"/>
        <end position="28"/>
    </location>
</feature>
<feature type="coiled-coil region" evidence="1">
    <location>
        <begin position="73"/>
        <end position="121"/>
    </location>
</feature>
<sequence>MEDKHPPSPPPSAMPPTTRSEIDTTRPFRSVKEAVAIFGDRILSSGEFSTPRPVSRRSSSNEWWINQKRCPPKEEEDVESNELKKVVEKLEAELEETKREVRLLKERESETEIAVASLNEEVRRKVAAAGGDSVSEDVTECLEKERREFGLEFDEYCYLPSLGGALNLGEREGLFDERKVMKSRKVRKKKPIVPLIGDLFFSKKKVSSHDLLYDPTLFG</sequence>
<evidence type="ECO:0000313" key="4">
    <source>
        <dbReference type="Proteomes" id="UP001180020"/>
    </source>
</evidence>
<evidence type="ECO:0000256" key="1">
    <source>
        <dbReference type="SAM" id="Coils"/>
    </source>
</evidence>
<proteinExistence type="predicted"/>
<comment type="caution">
    <text evidence="3">The sequence shown here is derived from an EMBL/GenBank/DDBJ whole genome shotgun (WGS) entry which is preliminary data.</text>
</comment>
<gene>
    <name evidence="3" type="ORF">QJS10_CPB13g00745</name>
</gene>
<reference evidence="3" key="1">
    <citation type="journal article" date="2023" name="Nat. Commun.">
        <title>Diploid and tetraploid genomes of Acorus and the evolution of monocots.</title>
        <authorList>
            <person name="Ma L."/>
            <person name="Liu K.W."/>
            <person name="Li Z."/>
            <person name="Hsiao Y.Y."/>
            <person name="Qi Y."/>
            <person name="Fu T."/>
            <person name="Tang G.D."/>
            <person name="Zhang D."/>
            <person name="Sun W.H."/>
            <person name="Liu D.K."/>
            <person name="Li Y."/>
            <person name="Chen G.Z."/>
            <person name="Liu X.D."/>
            <person name="Liao X.Y."/>
            <person name="Jiang Y.T."/>
            <person name="Yu X."/>
            <person name="Hao Y."/>
            <person name="Huang J."/>
            <person name="Zhao X.W."/>
            <person name="Ke S."/>
            <person name="Chen Y.Y."/>
            <person name="Wu W.L."/>
            <person name="Hsu J.L."/>
            <person name="Lin Y.F."/>
            <person name="Huang M.D."/>
            <person name="Li C.Y."/>
            <person name="Huang L."/>
            <person name="Wang Z.W."/>
            <person name="Zhao X."/>
            <person name="Zhong W.Y."/>
            <person name="Peng D.H."/>
            <person name="Ahmad S."/>
            <person name="Lan S."/>
            <person name="Zhang J.S."/>
            <person name="Tsai W.C."/>
            <person name="Van de Peer Y."/>
            <person name="Liu Z.J."/>
        </authorList>
    </citation>
    <scope>NUCLEOTIDE SEQUENCE</scope>
    <source>
        <strain evidence="3">CP</strain>
    </source>
</reference>
<dbReference type="AlphaFoldDB" id="A0AAV9DJB2"/>
<evidence type="ECO:0000313" key="3">
    <source>
        <dbReference type="EMBL" id="KAK1300909.1"/>
    </source>
</evidence>
<keyword evidence="1" id="KW-0175">Coiled coil</keyword>
<evidence type="ECO:0000256" key="2">
    <source>
        <dbReference type="SAM" id="MobiDB-lite"/>
    </source>
</evidence>
<keyword evidence="4" id="KW-1185">Reference proteome</keyword>
<dbReference type="Proteomes" id="UP001180020">
    <property type="component" value="Unassembled WGS sequence"/>
</dbReference>
<accession>A0AAV9DJB2</accession>
<name>A0AAV9DJB2_ACOCL</name>